<reference evidence="7" key="2">
    <citation type="journal article" date="2024" name="Plant">
        <title>Genomic evolution and insights into agronomic trait innovations of Sesamum species.</title>
        <authorList>
            <person name="Miao H."/>
            <person name="Wang L."/>
            <person name="Qu L."/>
            <person name="Liu H."/>
            <person name="Sun Y."/>
            <person name="Le M."/>
            <person name="Wang Q."/>
            <person name="Wei S."/>
            <person name="Zheng Y."/>
            <person name="Lin W."/>
            <person name="Duan Y."/>
            <person name="Cao H."/>
            <person name="Xiong S."/>
            <person name="Wang X."/>
            <person name="Wei L."/>
            <person name="Li C."/>
            <person name="Ma Q."/>
            <person name="Ju M."/>
            <person name="Zhao R."/>
            <person name="Li G."/>
            <person name="Mu C."/>
            <person name="Tian Q."/>
            <person name="Mei H."/>
            <person name="Zhang T."/>
            <person name="Gao T."/>
            <person name="Zhang H."/>
        </authorList>
    </citation>
    <scope>NUCLEOTIDE SEQUENCE</scope>
    <source>
        <strain evidence="7">3651</strain>
    </source>
</reference>
<evidence type="ECO:0000256" key="5">
    <source>
        <dbReference type="SAM" id="MobiDB-lite"/>
    </source>
</evidence>
<dbReference type="Pfam" id="PF23176">
    <property type="entry name" value="bHLH_LHW"/>
    <property type="match status" value="1"/>
</dbReference>
<keyword evidence="2" id="KW-0805">Transcription regulation</keyword>
<dbReference type="PANTHER" id="PTHR46196">
    <property type="entry name" value="TRANSCRIPTION FACTOR BHLH155-LIKE ISOFORM X1-RELATED"/>
    <property type="match status" value="1"/>
</dbReference>
<evidence type="ECO:0000259" key="6">
    <source>
        <dbReference type="PROSITE" id="PS50888"/>
    </source>
</evidence>
<dbReference type="InterPro" id="IPR025610">
    <property type="entry name" value="MYC/MYB_N"/>
</dbReference>
<comment type="caution">
    <text evidence="7">The sequence shown here is derived from an EMBL/GenBank/DDBJ whole genome shotgun (WGS) entry which is preliminary data.</text>
</comment>
<dbReference type="InterPro" id="IPR011598">
    <property type="entry name" value="bHLH_dom"/>
</dbReference>
<accession>A0AAE1Z328</accession>
<evidence type="ECO:0000256" key="1">
    <source>
        <dbReference type="ARBA" id="ARBA00004123"/>
    </source>
</evidence>
<comment type="subcellular location">
    <subcellularLocation>
        <location evidence="1">Nucleus</location>
    </subcellularLocation>
</comment>
<keyword evidence="8" id="KW-1185">Reference proteome</keyword>
<feature type="compositionally biased region" description="Basic and acidic residues" evidence="5">
    <location>
        <begin position="753"/>
        <end position="767"/>
    </location>
</feature>
<sequence length="965" mass="104800">MGYLLKEALKTLCGVNQWSYAVFWKIGCQNPKLLIWEECYYEPASCSGLSVNQNQETAFHDYNASWVSAETRSLQSYAQAGDRVHSLVNKMMMDNHVNIVGEGLVGRVAFTGNHQWILSENYCKEAHPPEVLKEVNLQFSAGMQTVAVIPVLPHGVVQFGSYLTIMENMAFLNDVTSLVLQLGYVSGVLVPENCAAKEHAAKIGVPMCIGNSAHGALSLESDVVNAPCSFNSFNYVGNSGQTSMVDTQTSFALDRETQNQLQSKGAAFQPSNSTSSLFRPQHYHQEAKIAPAAKLDFSSSNQSVNGVAKAEVIPSNSEIWMNRHASPYVRRSTLDLPSSSSSTLNSAVIRCSEPKMLSGTGSHGHSSPNASSGILMPALEMDSSLIYCSNDGSVSRASGEVSGNGLASNMEPISGVVSDAKRAANGNISSEHPASSALKNVNFPKMEASDFDSVEHFTTNSLLGYGSGSKPCHMNNKFAHSELNAGKGEREQNTIQVHNTTLPQYSEHLNMAELIPGFAEDDRKQNLGGQIHSVNNTKYGDASVQPESGDDLFDVLGADFKSKLFSSCWNSCLTNESDSNMHDWDKNNLPSTKSLASSDIYLTSLANSDSGIFSSTGTDHLLEAVVLSQAHPSAKQGMDDSVSCHTTLTNKSCSAAPSTSLPYGRFGLSDQMKGELFGVPKYLAKAGAMSSCSLRTGSSKEESGTYSQGSSIYGSQISSWIEKDQKAKQSNSVSTGYSKKPDETSKPNRKRLKPGENPRPRPKDRQMIQDRVKELREIVPNGAKCSIDALLERTIKHMLFLQSVTKHADKLKQTGESKIISKDGGLLLKDNFEGGATWAYEVGSQSMVCPIIVEDLNQPRQMLVEMLCEERGLFLEIADIIRGLGLTILKGVMETRNDKIWARFAVEANRDVTRMEIFISLVRLLEQTAKTGAAQPNGINSENMMAQQFHQVASIPVTGSSHSLQ</sequence>
<dbReference type="GO" id="GO:0046983">
    <property type="term" value="F:protein dimerization activity"/>
    <property type="evidence" value="ECO:0007669"/>
    <property type="project" value="InterPro"/>
</dbReference>
<dbReference type="PROSITE" id="PS50888">
    <property type="entry name" value="BHLH"/>
    <property type="match status" value="1"/>
</dbReference>
<dbReference type="CDD" id="cd18915">
    <property type="entry name" value="bHLH_AtLHW_like"/>
    <property type="match status" value="1"/>
</dbReference>
<protein>
    <submittedName>
        <fullName evidence="7">Transcription factor LHW</fullName>
    </submittedName>
</protein>
<proteinExistence type="predicted"/>
<dbReference type="EMBL" id="JACGWO010000001">
    <property type="protein sequence ID" value="KAK4440558.1"/>
    <property type="molecule type" value="Genomic_DNA"/>
</dbReference>
<dbReference type="PANTHER" id="PTHR46196:SF4">
    <property type="entry name" value="TRANSCRIPTION FACTOR LHW"/>
    <property type="match status" value="1"/>
</dbReference>
<feature type="compositionally biased region" description="Polar residues" evidence="5">
    <location>
        <begin position="728"/>
        <end position="737"/>
    </location>
</feature>
<evidence type="ECO:0000256" key="2">
    <source>
        <dbReference type="ARBA" id="ARBA00023015"/>
    </source>
</evidence>
<gene>
    <name evidence="7" type="ORF">Salat_0390700</name>
</gene>
<dbReference type="Proteomes" id="UP001293254">
    <property type="component" value="Unassembled WGS sequence"/>
</dbReference>
<organism evidence="7 8">
    <name type="scientific">Sesamum alatum</name>
    <dbReference type="NCBI Taxonomy" id="300844"/>
    <lineage>
        <taxon>Eukaryota</taxon>
        <taxon>Viridiplantae</taxon>
        <taxon>Streptophyta</taxon>
        <taxon>Embryophyta</taxon>
        <taxon>Tracheophyta</taxon>
        <taxon>Spermatophyta</taxon>
        <taxon>Magnoliopsida</taxon>
        <taxon>eudicotyledons</taxon>
        <taxon>Gunneridae</taxon>
        <taxon>Pentapetalae</taxon>
        <taxon>asterids</taxon>
        <taxon>lamiids</taxon>
        <taxon>Lamiales</taxon>
        <taxon>Pedaliaceae</taxon>
        <taxon>Sesamum</taxon>
    </lineage>
</organism>
<dbReference type="InterPro" id="IPR043561">
    <property type="entry name" value="LHW-like"/>
</dbReference>
<dbReference type="AlphaFoldDB" id="A0AAE1Z328"/>
<feature type="domain" description="BHLH" evidence="6">
    <location>
        <begin position="752"/>
        <end position="801"/>
    </location>
</feature>
<keyword evidence="3" id="KW-0804">Transcription</keyword>
<dbReference type="Pfam" id="PF14215">
    <property type="entry name" value="bHLH-MYC_N"/>
    <property type="match status" value="1"/>
</dbReference>
<feature type="region of interest" description="Disordered" evidence="5">
    <location>
        <begin position="724"/>
        <end position="767"/>
    </location>
</feature>
<dbReference type="GO" id="GO:0005634">
    <property type="term" value="C:nucleus"/>
    <property type="evidence" value="ECO:0007669"/>
    <property type="project" value="UniProtKB-SubCell"/>
</dbReference>
<evidence type="ECO:0000256" key="4">
    <source>
        <dbReference type="ARBA" id="ARBA00023242"/>
    </source>
</evidence>
<evidence type="ECO:0000313" key="7">
    <source>
        <dbReference type="EMBL" id="KAK4440558.1"/>
    </source>
</evidence>
<dbReference type="GO" id="GO:0003700">
    <property type="term" value="F:DNA-binding transcription factor activity"/>
    <property type="evidence" value="ECO:0007669"/>
    <property type="project" value="InterPro"/>
</dbReference>
<name>A0AAE1Z328_9LAMI</name>
<evidence type="ECO:0000256" key="3">
    <source>
        <dbReference type="ARBA" id="ARBA00023163"/>
    </source>
</evidence>
<evidence type="ECO:0000313" key="8">
    <source>
        <dbReference type="Proteomes" id="UP001293254"/>
    </source>
</evidence>
<reference evidence="7" key="1">
    <citation type="submission" date="2020-06" db="EMBL/GenBank/DDBJ databases">
        <authorList>
            <person name="Li T."/>
            <person name="Hu X."/>
            <person name="Zhang T."/>
            <person name="Song X."/>
            <person name="Zhang H."/>
            <person name="Dai N."/>
            <person name="Sheng W."/>
            <person name="Hou X."/>
            <person name="Wei L."/>
        </authorList>
    </citation>
    <scope>NUCLEOTIDE SEQUENCE</scope>
    <source>
        <strain evidence="7">3651</strain>
        <tissue evidence="7">Leaf</tissue>
    </source>
</reference>
<keyword evidence="4" id="KW-0539">Nucleus</keyword>